<gene>
    <name evidence="6" type="ORF">EV138_1556</name>
</gene>
<dbReference type="Pfam" id="PF01638">
    <property type="entry name" value="HxlR"/>
    <property type="match status" value="1"/>
</dbReference>
<dbReference type="OrthoDB" id="370168at2"/>
<dbReference type="CDD" id="cd00090">
    <property type="entry name" value="HTH_ARSR"/>
    <property type="match status" value="1"/>
</dbReference>
<dbReference type="GO" id="GO:0003677">
    <property type="term" value="F:DNA binding"/>
    <property type="evidence" value="ECO:0007669"/>
    <property type="project" value="UniProtKB-KW"/>
</dbReference>
<evidence type="ECO:0000313" key="6">
    <source>
        <dbReference type="EMBL" id="TDU88017.1"/>
    </source>
</evidence>
<dbReference type="SUPFAM" id="SSF46785">
    <property type="entry name" value="Winged helix' DNA-binding domain"/>
    <property type="match status" value="1"/>
</dbReference>
<evidence type="ECO:0000256" key="3">
    <source>
        <dbReference type="ARBA" id="ARBA00023163"/>
    </source>
</evidence>
<dbReference type="PROSITE" id="PS51118">
    <property type="entry name" value="HTH_HXLR"/>
    <property type="match status" value="1"/>
</dbReference>
<sequence>MPQEPARRRPRPGSRHPTRVRLSDGHLANVYSAACPSRQALDRLADKWTVLIVGTLERGPLRFGQLRDAIDGISEKMLTQTLRSLERDGLVARRDHGTMPPQVDYRLTEIGTTLAAPVAAIRAWAEHYIVDIEAARSAHDQNQP</sequence>
<evidence type="ECO:0000256" key="2">
    <source>
        <dbReference type="ARBA" id="ARBA00023125"/>
    </source>
</evidence>
<keyword evidence="3" id="KW-0804">Transcription</keyword>
<dbReference type="PANTHER" id="PTHR33204">
    <property type="entry name" value="TRANSCRIPTIONAL REGULATOR, MARR FAMILY"/>
    <property type="match status" value="1"/>
</dbReference>
<proteinExistence type="predicted"/>
<dbReference type="InterPro" id="IPR036388">
    <property type="entry name" value="WH-like_DNA-bd_sf"/>
</dbReference>
<dbReference type="PANTHER" id="PTHR33204:SF37">
    <property type="entry name" value="HTH-TYPE TRANSCRIPTIONAL REGULATOR YODB"/>
    <property type="match status" value="1"/>
</dbReference>
<dbReference type="InterPro" id="IPR011991">
    <property type="entry name" value="ArsR-like_HTH"/>
</dbReference>
<keyword evidence="7" id="KW-1185">Reference proteome</keyword>
<name>A0A4R7T9Y2_9ACTN</name>
<dbReference type="AlphaFoldDB" id="A0A4R7T9Y2"/>
<feature type="domain" description="HTH hxlR-type" evidence="5">
    <location>
        <begin position="35"/>
        <end position="133"/>
    </location>
</feature>
<keyword evidence="2" id="KW-0238">DNA-binding</keyword>
<dbReference type="EMBL" id="SOCE01000001">
    <property type="protein sequence ID" value="TDU88017.1"/>
    <property type="molecule type" value="Genomic_DNA"/>
</dbReference>
<feature type="compositionally biased region" description="Basic residues" evidence="4">
    <location>
        <begin position="8"/>
        <end position="19"/>
    </location>
</feature>
<protein>
    <submittedName>
        <fullName evidence="6">HxlR family transcriptional regulator</fullName>
    </submittedName>
</protein>
<dbReference type="Gene3D" id="1.10.10.10">
    <property type="entry name" value="Winged helix-like DNA-binding domain superfamily/Winged helix DNA-binding domain"/>
    <property type="match status" value="1"/>
</dbReference>
<dbReference type="InterPro" id="IPR036390">
    <property type="entry name" value="WH_DNA-bd_sf"/>
</dbReference>
<reference evidence="6 7" key="1">
    <citation type="submission" date="2019-03" db="EMBL/GenBank/DDBJ databases">
        <title>Genomic Encyclopedia of Type Strains, Phase III (KMG-III): the genomes of soil and plant-associated and newly described type strains.</title>
        <authorList>
            <person name="Whitman W."/>
        </authorList>
    </citation>
    <scope>NUCLEOTIDE SEQUENCE [LARGE SCALE GENOMIC DNA]</scope>
    <source>
        <strain evidence="6 7">VKM Ac-2575</strain>
    </source>
</reference>
<dbReference type="RefSeq" id="WP_133977705.1">
    <property type="nucleotide sequence ID" value="NZ_SOCE01000001.1"/>
</dbReference>
<dbReference type="InterPro" id="IPR002577">
    <property type="entry name" value="HTH_HxlR"/>
</dbReference>
<evidence type="ECO:0000256" key="1">
    <source>
        <dbReference type="ARBA" id="ARBA00023015"/>
    </source>
</evidence>
<keyword evidence="1" id="KW-0805">Transcription regulation</keyword>
<comment type="caution">
    <text evidence="6">The sequence shown here is derived from an EMBL/GenBank/DDBJ whole genome shotgun (WGS) entry which is preliminary data.</text>
</comment>
<evidence type="ECO:0000259" key="5">
    <source>
        <dbReference type="PROSITE" id="PS51118"/>
    </source>
</evidence>
<dbReference type="Proteomes" id="UP000295151">
    <property type="component" value="Unassembled WGS sequence"/>
</dbReference>
<organism evidence="6 7">
    <name type="scientific">Kribbella voronezhensis</name>
    <dbReference type="NCBI Taxonomy" id="2512212"/>
    <lineage>
        <taxon>Bacteria</taxon>
        <taxon>Bacillati</taxon>
        <taxon>Actinomycetota</taxon>
        <taxon>Actinomycetes</taxon>
        <taxon>Propionibacteriales</taxon>
        <taxon>Kribbellaceae</taxon>
        <taxon>Kribbella</taxon>
    </lineage>
</organism>
<evidence type="ECO:0000256" key="4">
    <source>
        <dbReference type="SAM" id="MobiDB-lite"/>
    </source>
</evidence>
<feature type="region of interest" description="Disordered" evidence="4">
    <location>
        <begin position="1"/>
        <end position="20"/>
    </location>
</feature>
<evidence type="ECO:0000313" key="7">
    <source>
        <dbReference type="Proteomes" id="UP000295151"/>
    </source>
</evidence>
<accession>A0A4R7T9Y2</accession>